<accession>A0A382LFV8</accession>
<dbReference type="Gene3D" id="1.10.3720.10">
    <property type="entry name" value="MetI-like"/>
    <property type="match status" value="1"/>
</dbReference>
<keyword evidence="2" id="KW-0813">Transport</keyword>
<protein>
    <recommendedName>
        <fullName evidence="8">ABC transmembrane type-1 domain-containing protein</fullName>
    </recommendedName>
</protein>
<reference evidence="9" key="1">
    <citation type="submission" date="2018-05" db="EMBL/GenBank/DDBJ databases">
        <authorList>
            <person name="Lanie J.A."/>
            <person name="Ng W.-L."/>
            <person name="Kazmierczak K.M."/>
            <person name="Andrzejewski T.M."/>
            <person name="Davidsen T.M."/>
            <person name="Wayne K.J."/>
            <person name="Tettelin H."/>
            <person name="Glass J.I."/>
            <person name="Rusch D."/>
            <person name="Podicherti R."/>
            <person name="Tsui H.-C.T."/>
            <person name="Winkler M.E."/>
        </authorList>
    </citation>
    <scope>NUCLEOTIDE SEQUENCE</scope>
</reference>
<dbReference type="GO" id="GO:0055085">
    <property type="term" value="P:transmembrane transport"/>
    <property type="evidence" value="ECO:0007669"/>
    <property type="project" value="InterPro"/>
</dbReference>
<evidence type="ECO:0000256" key="4">
    <source>
        <dbReference type="ARBA" id="ARBA00022692"/>
    </source>
</evidence>
<evidence type="ECO:0000256" key="2">
    <source>
        <dbReference type="ARBA" id="ARBA00022448"/>
    </source>
</evidence>
<comment type="subcellular location">
    <subcellularLocation>
        <location evidence="1">Cell membrane</location>
        <topology evidence="1">Multi-pass membrane protein</topology>
    </subcellularLocation>
</comment>
<evidence type="ECO:0000259" key="8">
    <source>
        <dbReference type="PROSITE" id="PS50928"/>
    </source>
</evidence>
<dbReference type="InterPro" id="IPR050366">
    <property type="entry name" value="BP-dependent_transpt_permease"/>
</dbReference>
<keyword evidence="4 7" id="KW-0812">Transmembrane</keyword>
<keyword evidence="6 7" id="KW-0472">Membrane</keyword>
<dbReference type="PANTHER" id="PTHR43386:SF1">
    <property type="entry name" value="D,D-DIPEPTIDE TRANSPORT SYSTEM PERMEASE PROTEIN DDPC-RELATED"/>
    <property type="match status" value="1"/>
</dbReference>
<keyword evidence="5 7" id="KW-1133">Transmembrane helix</keyword>
<dbReference type="SUPFAM" id="SSF161098">
    <property type="entry name" value="MetI-like"/>
    <property type="match status" value="1"/>
</dbReference>
<feature type="transmembrane region" description="Helical" evidence="7">
    <location>
        <begin position="158"/>
        <end position="175"/>
    </location>
</feature>
<dbReference type="EMBL" id="UINC01085847">
    <property type="protein sequence ID" value="SVC33761.1"/>
    <property type="molecule type" value="Genomic_DNA"/>
</dbReference>
<name>A0A382LFV8_9ZZZZ</name>
<evidence type="ECO:0000256" key="7">
    <source>
        <dbReference type="SAM" id="Phobius"/>
    </source>
</evidence>
<evidence type="ECO:0000256" key="6">
    <source>
        <dbReference type="ARBA" id="ARBA00023136"/>
    </source>
</evidence>
<dbReference type="GO" id="GO:0005886">
    <property type="term" value="C:plasma membrane"/>
    <property type="evidence" value="ECO:0007669"/>
    <property type="project" value="UniProtKB-SubCell"/>
</dbReference>
<evidence type="ECO:0000256" key="5">
    <source>
        <dbReference type="ARBA" id="ARBA00022989"/>
    </source>
</evidence>
<keyword evidence="3" id="KW-1003">Cell membrane</keyword>
<proteinExistence type="predicted"/>
<feature type="transmembrane region" description="Helical" evidence="7">
    <location>
        <begin position="30"/>
        <end position="48"/>
    </location>
</feature>
<evidence type="ECO:0000256" key="1">
    <source>
        <dbReference type="ARBA" id="ARBA00004651"/>
    </source>
</evidence>
<feature type="non-terminal residue" evidence="9">
    <location>
        <position position="188"/>
    </location>
</feature>
<feature type="domain" description="ABC transmembrane type-1" evidence="8">
    <location>
        <begin position="92"/>
        <end position="188"/>
    </location>
</feature>
<dbReference type="PANTHER" id="PTHR43386">
    <property type="entry name" value="OLIGOPEPTIDE TRANSPORT SYSTEM PERMEASE PROTEIN APPC"/>
    <property type="match status" value="1"/>
</dbReference>
<dbReference type="InterPro" id="IPR000515">
    <property type="entry name" value="MetI-like"/>
</dbReference>
<organism evidence="9">
    <name type="scientific">marine metagenome</name>
    <dbReference type="NCBI Taxonomy" id="408172"/>
    <lineage>
        <taxon>unclassified sequences</taxon>
        <taxon>metagenomes</taxon>
        <taxon>ecological metagenomes</taxon>
    </lineage>
</organism>
<gene>
    <name evidence="9" type="ORF">METZ01_LOCUS286615</name>
</gene>
<dbReference type="Pfam" id="PF00528">
    <property type="entry name" value="BPD_transp_1"/>
    <property type="match status" value="1"/>
</dbReference>
<evidence type="ECO:0000313" key="9">
    <source>
        <dbReference type="EMBL" id="SVC33761.1"/>
    </source>
</evidence>
<feature type="transmembrane region" description="Helical" evidence="7">
    <location>
        <begin position="134"/>
        <end position="152"/>
    </location>
</feature>
<dbReference type="PROSITE" id="PS50928">
    <property type="entry name" value="ABC_TM1"/>
    <property type="match status" value="1"/>
</dbReference>
<feature type="transmembrane region" description="Helical" evidence="7">
    <location>
        <begin position="100"/>
        <end position="122"/>
    </location>
</feature>
<sequence length="188" mass="20027">MAESTIEQHSGETPNDGYFKRIGRFANNNIKLTAGLAMVLIVVLFGYAGPVFVDMANTEVGSVTQSLPPNSENLLGTDAMGRDMLAWLIEATPASLRVGLLAGALGVAFGVTIALVGGYYGGFIDNVLRTLTDVMLTIPGLLVLIVLASAVRVVSLEMMALIIALFAWMGPARVIRAQVLTLRERSFI</sequence>
<evidence type="ECO:0000256" key="3">
    <source>
        <dbReference type="ARBA" id="ARBA00022475"/>
    </source>
</evidence>
<dbReference type="InterPro" id="IPR035906">
    <property type="entry name" value="MetI-like_sf"/>
</dbReference>
<dbReference type="AlphaFoldDB" id="A0A382LFV8"/>
<dbReference type="CDD" id="cd06261">
    <property type="entry name" value="TM_PBP2"/>
    <property type="match status" value="1"/>
</dbReference>